<evidence type="ECO:0000313" key="2">
    <source>
        <dbReference type="EMBL" id="EMD38559.1"/>
    </source>
</evidence>
<keyword evidence="3" id="KW-1185">Reference proteome</keyword>
<feature type="region of interest" description="Disordered" evidence="1">
    <location>
        <begin position="18"/>
        <end position="37"/>
    </location>
</feature>
<evidence type="ECO:0000256" key="1">
    <source>
        <dbReference type="SAM" id="MobiDB-lite"/>
    </source>
</evidence>
<evidence type="ECO:0000313" key="3">
    <source>
        <dbReference type="Proteomes" id="UP000016930"/>
    </source>
</evidence>
<reference evidence="2 3" key="1">
    <citation type="journal article" date="2012" name="Proc. Natl. Acad. Sci. U.S.A.">
        <title>Comparative genomics of Ceriporiopsis subvermispora and Phanerochaete chrysosporium provide insight into selective ligninolysis.</title>
        <authorList>
            <person name="Fernandez-Fueyo E."/>
            <person name="Ruiz-Duenas F.J."/>
            <person name="Ferreira P."/>
            <person name="Floudas D."/>
            <person name="Hibbett D.S."/>
            <person name="Canessa P."/>
            <person name="Larrondo L.F."/>
            <person name="James T.Y."/>
            <person name="Seelenfreund D."/>
            <person name="Lobos S."/>
            <person name="Polanco R."/>
            <person name="Tello M."/>
            <person name="Honda Y."/>
            <person name="Watanabe T."/>
            <person name="Watanabe T."/>
            <person name="Ryu J.S."/>
            <person name="Kubicek C.P."/>
            <person name="Schmoll M."/>
            <person name="Gaskell J."/>
            <person name="Hammel K.E."/>
            <person name="St John F.J."/>
            <person name="Vanden Wymelenberg A."/>
            <person name="Sabat G."/>
            <person name="Splinter BonDurant S."/>
            <person name="Syed K."/>
            <person name="Yadav J.S."/>
            <person name="Doddapaneni H."/>
            <person name="Subramanian V."/>
            <person name="Lavin J.L."/>
            <person name="Oguiza J.A."/>
            <person name="Perez G."/>
            <person name="Pisabarro A.G."/>
            <person name="Ramirez L."/>
            <person name="Santoyo F."/>
            <person name="Master E."/>
            <person name="Coutinho P.M."/>
            <person name="Henrissat B."/>
            <person name="Lombard V."/>
            <person name="Magnuson J.K."/>
            <person name="Kuees U."/>
            <person name="Hori C."/>
            <person name="Igarashi K."/>
            <person name="Samejima M."/>
            <person name="Held B.W."/>
            <person name="Barry K.W."/>
            <person name="LaButti K.M."/>
            <person name="Lapidus A."/>
            <person name="Lindquist E.A."/>
            <person name="Lucas S.M."/>
            <person name="Riley R."/>
            <person name="Salamov A.A."/>
            <person name="Hoffmeister D."/>
            <person name="Schwenk D."/>
            <person name="Hadar Y."/>
            <person name="Yarden O."/>
            <person name="de Vries R.P."/>
            <person name="Wiebenga A."/>
            <person name="Stenlid J."/>
            <person name="Eastwood D."/>
            <person name="Grigoriev I.V."/>
            <person name="Berka R.M."/>
            <person name="Blanchette R.A."/>
            <person name="Kersten P."/>
            <person name="Martinez A.T."/>
            <person name="Vicuna R."/>
            <person name="Cullen D."/>
        </authorList>
    </citation>
    <scope>NUCLEOTIDE SEQUENCE [LARGE SCALE GENOMIC DNA]</scope>
    <source>
        <strain evidence="2 3">B</strain>
    </source>
</reference>
<organism evidence="2 3">
    <name type="scientific">Ceriporiopsis subvermispora (strain B)</name>
    <name type="common">White-rot fungus</name>
    <name type="synonym">Gelatoporia subvermispora</name>
    <dbReference type="NCBI Taxonomy" id="914234"/>
    <lineage>
        <taxon>Eukaryota</taxon>
        <taxon>Fungi</taxon>
        <taxon>Dikarya</taxon>
        <taxon>Basidiomycota</taxon>
        <taxon>Agaricomycotina</taxon>
        <taxon>Agaricomycetes</taxon>
        <taxon>Polyporales</taxon>
        <taxon>Gelatoporiaceae</taxon>
        <taxon>Gelatoporia</taxon>
    </lineage>
</organism>
<accession>M2PPW0</accession>
<dbReference type="AlphaFoldDB" id="M2PPW0"/>
<sequence>MWPISIILTRFKAEKKRRRLAREKHDPKRTSKLTRSHRTADIRLDHVKLETISDRETSTAPTLSSTTLIGDPTEHPEQQRPTSQLSLTAKSRTSFLQDRAVSIPGEIVKNPIQQFLETLDGPVDDSLCALLLKEGFRTHSDLRALAHLPDKAAILYRFVETQQLTYWQFVLLRRGLDRLEVDS</sequence>
<feature type="compositionally biased region" description="Low complexity" evidence="1">
    <location>
        <begin position="58"/>
        <end position="68"/>
    </location>
</feature>
<dbReference type="Proteomes" id="UP000016930">
    <property type="component" value="Unassembled WGS sequence"/>
</dbReference>
<proteinExistence type="predicted"/>
<protein>
    <submittedName>
        <fullName evidence="2">Uncharacterized protein</fullName>
    </submittedName>
</protein>
<dbReference type="HOGENOM" id="CLU_1475006_0_0_1"/>
<dbReference type="OrthoDB" id="10651323at2759"/>
<feature type="region of interest" description="Disordered" evidence="1">
    <location>
        <begin position="53"/>
        <end position="86"/>
    </location>
</feature>
<name>M2PPW0_CERS8</name>
<dbReference type="EMBL" id="KB445795">
    <property type="protein sequence ID" value="EMD38559.1"/>
    <property type="molecule type" value="Genomic_DNA"/>
</dbReference>
<gene>
    <name evidence="2" type="ORF">CERSUDRAFT_94087</name>
</gene>